<dbReference type="InterPro" id="IPR023214">
    <property type="entry name" value="HAD_sf"/>
</dbReference>
<organism evidence="1 2">
    <name type="scientific">Acinetobacter populi</name>
    <dbReference type="NCBI Taxonomy" id="1582270"/>
    <lineage>
        <taxon>Bacteria</taxon>
        <taxon>Pseudomonadati</taxon>
        <taxon>Pseudomonadota</taxon>
        <taxon>Gammaproteobacteria</taxon>
        <taxon>Moraxellales</taxon>
        <taxon>Moraxellaceae</taxon>
        <taxon>Acinetobacter</taxon>
    </lineage>
</organism>
<evidence type="ECO:0000313" key="2">
    <source>
        <dbReference type="Proteomes" id="UP000196536"/>
    </source>
</evidence>
<dbReference type="EMBL" id="NEXX01000001">
    <property type="protein sequence ID" value="OUY08921.1"/>
    <property type="molecule type" value="Genomic_DNA"/>
</dbReference>
<dbReference type="NCBIfam" id="TIGR00099">
    <property type="entry name" value="Cof-subfamily"/>
    <property type="match status" value="1"/>
</dbReference>
<dbReference type="InterPro" id="IPR036412">
    <property type="entry name" value="HAD-like_sf"/>
</dbReference>
<dbReference type="CDD" id="cd07518">
    <property type="entry name" value="HAD_YbiV-Like"/>
    <property type="match status" value="1"/>
</dbReference>
<dbReference type="PROSITE" id="PS01229">
    <property type="entry name" value="COF_2"/>
    <property type="match status" value="1"/>
</dbReference>
<reference evidence="1 2" key="1">
    <citation type="submission" date="2017-05" db="EMBL/GenBank/DDBJ databases">
        <title>Acinetobacter populi ANC 5415 (= PBJ7), whole genome shotgun sequencing project.</title>
        <authorList>
            <person name="Nemec A."/>
            <person name="Radolfova-Krizova L."/>
        </authorList>
    </citation>
    <scope>NUCLEOTIDE SEQUENCE [LARGE SCALE GENOMIC DNA]</scope>
    <source>
        <strain evidence="1 2">PBJ7</strain>
    </source>
</reference>
<comment type="caution">
    <text evidence="1">The sequence shown here is derived from an EMBL/GenBank/DDBJ whole genome shotgun (WGS) entry which is preliminary data.</text>
</comment>
<dbReference type="SFLD" id="SFLDG01140">
    <property type="entry name" value="C2.B:_Phosphomannomutase_and_P"/>
    <property type="match status" value="1"/>
</dbReference>
<accession>A0A1Z9Z373</accession>
<gene>
    <name evidence="1" type="ORF">CAP51_04720</name>
</gene>
<dbReference type="Gene3D" id="3.30.1240.10">
    <property type="match status" value="1"/>
</dbReference>
<dbReference type="SUPFAM" id="SSF56784">
    <property type="entry name" value="HAD-like"/>
    <property type="match status" value="1"/>
</dbReference>
<proteinExistence type="predicted"/>
<dbReference type="Gene3D" id="3.40.50.1000">
    <property type="entry name" value="HAD superfamily/HAD-like"/>
    <property type="match status" value="1"/>
</dbReference>
<dbReference type="GO" id="GO:0005829">
    <property type="term" value="C:cytosol"/>
    <property type="evidence" value="ECO:0007669"/>
    <property type="project" value="TreeGrafter"/>
</dbReference>
<dbReference type="SFLD" id="SFLDG01144">
    <property type="entry name" value="C2.B.4:_PGP_Like"/>
    <property type="match status" value="1"/>
</dbReference>
<dbReference type="PANTHER" id="PTHR10000">
    <property type="entry name" value="PHOSPHOSERINE PHOSPHATASE"/>
    <property type="match status" value="1"/>
</dbReference>
<keyword evidence="1" id="KW-0378">Hydrolase</keyword>
<protein>
    <submittedName>
        <fullName evidence="1">Hydrolase</fullName>
    </submittedName>
</protein>
<dbReference type="GO" id="GO:0016791">
    <property type="term" value="F:phosphatase activity"/>
    <property type="evidence" value="ECO:0007669"/>
    <property type="project" value="TreeGrafter"/>
</dbReference>
<evidence type="ECO:0000313" key="1">
    <source>
        <dbReference type="EMBL" id="OUY08921.1"/>
    </source>
</evidence>
<dbReference type="NCBIfam" id="TIGR01484">
    <property type="entry name" value="HAD-SF-IIB"/>
    <property type="match status" value="1"/>
</dbReference>
<dbReference type="PANTHER" id="PTHR10000:SF53">
    <property type="entry name" value="5-AMINO-6-(5-PHOSPHO-D-RIBITYLAMINO)URACIL PHOSPHATASE YBJI-RELATED"/>
    <property type="match status" value="1"/>
</dbReference>
<dbReference type="OrthoDB" id="3180855at2"/>
<keyword evidence="2" id="KW-1185">Reference proteome</keyword>
<name>A0A1Z9Z373_9GAMM</name>
<dbReference type="InterPro" id="IPR000150">
    <property type="entry name" value="Cof"/>
</dbReference>
<dbReference type="Pfam" id="PF08282">
    <property type="entry name" value="Hydrolase_3"/>
    <property type="match status" value="1"/>
</dbReference>
<sequence>MPIKLIAVDMDGTFLNDNKQYNKTRFLNQYSQLKQQGIRFVAASGNQLYTLQNYFLEIQNEIAYVAENGAYVVDGTEEVGFAHFSQNLVAEILASLIENYQQALVVCGKKGAYSSVTVPQQAYQKLNKYFKKLNIVQDLMHIDDQICKVTLNTAQCDVNLLLEVLKAKDFIQNQSVKLVSSGFGFIDLIIPEQHKAHGLGLLQQKWQIADQEILAFGDNYNDLEMIQKAGFSFAMDNAVPELKQAARFMTTSNEQDGVLEVIDLLLAGEYPFQPSLNAVNF</sequence>
<dbReference type="AlphaFoldDB" id="A0A1Z9Z373"/>
<dbReference type="SFLD" id="SFLDS00003">
    <property type="entry name" value="Haloacid_Dehalogenase"/>
    <property type="match status" value="1"/>
</dbReference>
<dbReference type="GO" id="GO:0000287">
    <property type="term" value="F:magnesium ion binding"/>
    <property type="evidence" value="ECO:0007669"/>
    <property type="project" value="TreeGrafter"/>
</dbReference>
<dbReference type="InterPro" id="IPR006379">
    <property type="entry name" value="HAD-SF_hydro_IIB"/>
</dbReference>
<dbReference type="Proteomes" id="UP000196536">
    <property type="component" value="Unassembled WGS sequence"/>
</dbReference>
<dbReference type="RefSeq" id="WP_087619577.1">
    <property type="nucleotide sequence ID" value="NZ_NEXX01000001.1"/>
</dbReference>